<gene>
    <name evidence="1" type="ORF">CHM34_05090</name>
</gene>
<evidence type="ECO:0000313" key="1">
    <source>
        <dbReference type="EMBL" id="OYD09141.1"/>
    </source>
</evidence>
<keyword evidence="2" id="KW-1185">Reference proteome</keyword>
<organism evidence="1 2">
    <name type="scientific">Paludifilum halophilum</name>
    <dbReference type="NCBI Taxonomy" id="1642702"/>
    <lineage>
        <taxon>Bacteria</taxon>
        <taxon>Bacillati</taxon>
        <taxon>Bacillota</taxon>
        <taxon>Bacilli</taxon>
        <taxon>Bacillales</taxon>
        <taxon>Thermoactinomycetaceae</taxon>
        <taxon>Paludifilum</taxon>
    </lineage>
</organism>
<comment type="caution">
    <text evidence="1">The sequence shown here is derived from an EMBL/GenBank/DDBJ whole genome shotgun (WGS) entry which is preliminary data.</text>
</comment>
<sequence>MLQKEFLVGSIPASEVPVFLPYSRVRIRRRSSKVEFSRTGFEAFHSPGTVLEGRFIQARIYPPAWGTSCS</sequence>
<dbReference type="EMBL" id="NOWF01000002">
    <property type="protein sequence ID" value="OYD09141.1"/>
    <property type="molecule type" value="Genomic_DNA"/>
</dbReference>
<name>A0A235BA43_9BACL</name>
<evidence type="ECO:0000313" key="2">
    <source>
        <dbReference type="Proteomes" id="UP000215459"/>
    </source>
</evidence>
<accession>A0A235BA43</accession>
<protein>
    <submittedName>
        <fullName evidence="1">Uncharacterized protein</fullName>
    </submittedName>
</protein>
<dbReference type="Proteomes" id="UP000215459">
    <property type="component" value="Unassembled WGS sequence"/>
</dbReference>
<reference evidence="1 2" key="1">
    <citation type="submission" date="2017-07" db="EMBL/GenBank/DDBJ databases">
        <title>The genome sequence of Paludifilum halophilum highlights mechanisms for microbial adaptation to high salt environemnts.</title>
        <authorList>
            <person name="Belbahri L."/>
        </authorList>
    </citation>
    <scope>NUCLEOTIDE SEQUENCE [LARGE SCALE GENOMIC DNA]</scope>
    <source>
        <strain evidence="1 2">DSM 102817</strain>
    </source>
</reference>
<dbReference type="AlphaFoldDB" id="A0A235BA43"/>
<proteinExistence type="predicted"/>